<keyword evidence="3" id="KW-0050">Antiport</keyword>
<protein>
    <submittedName>
        <fullName evidence="9">Na(+) H(+) antiporter subunit E</fullName>
    </submittedName>
</protein>
<dbReference type="PANTHER" id="PTHR34584">
    <property type="entry name" value="NA(+)/H(+) ANTIPORTER SUBUNIT E1"/>
    <property type="match status" value="1"/>
</dbReference>
<sequence length="158" mass="18428">MAFQILLNIGLAFIWMLLQNEYTFLDFFIGYLVGVALLYLLRRFLHFDFYFRRVIALFKLLILFLYKLILSNIDMIKIVLSPKMNIEPGIIAIPTKLRTDWEVTLLANLISLTPGTLTMNFSENGRTLYVHSIHVPDKDAAIDEIRQSFERAIMEVTH</sequence>
<comment type="subcellular location">
    <subcellularLocation>
        <location evidence="1">Cell membrane</location>
        <topology evidence="1">Multi-pass membrane protein</topology>
    </subcellularLocation>
</comment>
<dbReference type="GO" id="GO:0015297">
    <property type="term" value="F:antiporter activity"/>
    <property type="evidence" value="ECO:0007669"/>
    <property type="project" value="UniProtKB-KW"/>
</dbReference>
<dbReference type="GO" id="GO:0008324">
    <property type="term" value="F:monoatomic cation transmembrane transporter activity"/>
    <property type="evidence" value="ECO:0007669"/>
    <property type="project" value="InterPro"/>
</dbReference>
<evidence type="ECO:0000256" key="8">
    <source>
        <dbReference type="SAM" id="Phobius"/>
    </source>
</evidence>
<keyword evidence="5 8" id="KW-0812">Transmembrane</keyword>
<organism evidence="9 10">
    <name type="scientific">Salisediminibacterium beveridgei</name>
    <dbReference type="NCBI Taxonomy" id="632773"/>
    <lineage>
        <taxon>Bacteria</taxon>
        <taxon>Bacillati</taxon>
        <taxon>Bacillota</taxon>
        <taxon>Bacilli</taxon>
        <taxon>Bacillales</taxon>
        <taxon>Bacillaceae</taxon>
        <taxon>Salisediminibacterium</taxon>
    </lineage>
</organism>
<name>A0A1D7QU57_9BACI</name>
<dbReference type="AlphaFoldDB" id="A0A1D7QU57"/>
<gene>
    <name evidence="9" type="primary">mrpE</name>
    <name evidence="9" type="ORF">BBEV_1188</name>
</gene>
<evidence type="ECO:0000256" key="1">
    <source>
        <dbReference type="ARBA" id="ARBA00004651"/>
    </source>
</evidence>
<evidence type="ECO:0000313" key="10">
    <source>
        <dbReference type="Proteomes" id="UP000094463"/>
    </source>
</evidence>
<dbReference type="NCBIfam" id="NF009292">
    <property type="entry name" value="PRK12651.1-3"/>
    <property type="match status" value="1"/>
</dbReference>
<evidence type="ECO:0000256" key="3">
    <source>
        <dbReference type="ARBA" id="ARBA00022449"/>
    </source>
</evidence>
<dbReference type="EMBL" id="CP012502">
    <property type="protein sequence ID" value="AOM82556.1"/>
    <property type="molecule type" value="Genomic_DNA"/>
</dbReference>
<feature type="transmembrane region" description="Helical" evidence="8">
    <location>
        <begin position="50"/>
        <end position="69"/>
    </location>
</feature>
<dbReference type="Proteomes" id="UP000094463">
    <property type="component" value="Chromosome"/>
</dbReference>
<keyword evidence="4" id="KW-1003">Cell membrane</keyword>
<dbReference type="PANTHER" id="PTHR34584:SF1">
    <property type="entry name" value="NA(+)_H(+) ANTIPORTER SUBUNIT E1"/>
    <property type="match status" value="1"/>
</dbReference>
<evidence type="ECO:0000313" key="9">
    <source>
        <dbReference type="EMBL" id="AOM82556.1"/>
    </source>
</evidence>
<dbReference type="Pfam" id="PF01899">
    <property type="entry name" value="MNHE"/>
    <property type="match status" value="1"/>
</dbReference>
<dbReference type="PIRSF" id="PIRSF019239">
    <property type="entry name" value="MrpE"/>
    <property type="match status" value="1"/>
</dbReference>
<evidence type="ECO:0000256" key="7">
    <source>
        <dbReference type="ARBA" id="ARBA00023136"/>
    </source>
</evidence>
<evidence type="ECO:0000256" key="4">
    <source>
        <dbReference type="ARBA" id="ARBA00022475"/>
    </source>
</evidence>
<feature type="transmembrane region" description="Helical" evidence="8">
    <location>
        <begin position="22"/>
        <end position="41"/>
    </location>
</feature>
<dbReference type="GO" id="GO:0005886">
    <property type="term" value="C:plasma membrane"/>
    <property type="evidence" value="ECO:0007669"/>
    <property type="project" value="UniProtKB-SubCell"/>
</dbReference>
<dbReference type="OrthoDB" id="9800498at2"/>
<dbReference type="InterPro" id="IPR002758">
    <property type="entry name" value="Cation_antiport_E"/>
</dbReference>
<comment type="similarity">
    <text evidence="2">Belongs to the CPA3 antiporters (TC 2.A.63) subunit E family.</text>
</comment>
<keyword evidence="3" id="KW-0813">Transport</keyword>
<keyword evidence="6 8" id="KW-1133">Transmembrane helix</keyword>
<dbReference type="RefSeq" id="WP_069364629.1">
    <property type="nucleotide sequence ID" value="NZ_CP012502.1"/>
</dbReference>
<keyword evidence="7 8" id="KW-0472">Membrane</keyword>
<proteinExistence type="inferred from homology"/>
<keyword evidence="10" id="KW-1185">Reference proteome</keyword>
<dbReference type="PATRIC" id="fig|632773.3.peg.1259"/>
<evidence type="ECO:0000256" key="6">
    <source>
        <dbReference type="ARBA" id="ARBA00022989"/>
    </source>
</evidence>
<evidence type="ECO:0000256" key="5">
    <source>
        <dbReference type="ARBA" id="ARBA00022692"/>
    </source>
</evidence>
<accession>A0A1D7QU57</accession>
<evidence type="ECO:0000256" key="2">
    <source>
        <dbReference type="ARBA" id="ARBA00006228"/>
    </source>
</evidence>
<dbReference type="STRING" id="632773.BBEV_1188"/>
<dbReference type="KEGG" id="bbev:BBEV_1188"/>
<reference evidence="9 10" key="1">
    <citation type="submission" date="2015-08" db="EMBL/GenBank/DDBJ databases">
        <title>The complete genome sequence of Bacillus beveridgei MLTeJB.</title>
        <authorList>
            <person name="Hanson T.E."/>
            <person name="Mesa C."/>
            <person name="Basesman S.M."/>
            <person name="Oremland R.S."/>
        </authorList>
    </citation>
    <scope>NUCLEOTIDE SEQUENCE [LARGE SCALE GENOMIC DNA]</scope>
    <source>
        <strain evidence="9 10">MLTeJB</strain>
    </source>
</reference>